<evidence type="ECO:0000259" key="2">
    <source>
        <dbReference type="Pfam" id="PF05272"/>
    </source>
</evidence>
<gene>
    <name evidence="3" type="ORF">I4641_09425</name>
</gene>
<comment type="caution">
    <text evidence="3">The sequence shown here is derived from an EMBL/GenBank/DDBJ whole genome shotgun (WGS) entry which is preliminary data.</text>
</comment>
<dbReference type="InterPro" id="IPR007936">
    <property type="entry name" value="VapE-like_dom"/>
</dbReference>
<feature type="region of interest" description="Disordered" evidence="1">
    <location>
        <begin position="273"/>
        <end position="310"/>
    </location>
</feature>
<dbReference type="Pfam" id="PF05272">
    <property type="entry name" value="VapE-like_dom"/>
    <property type="match status" value="1"/>
</dbReference>
<dbReference type="PANTHER" id="PTHR34985">
    <property type="entry name" value="SLR0554 PROTEIN"/>
    <property type="match status" value="1"/>
</dbReference>
<keyword evidence="4" id="KW-1185">Reference proteome</keyword>
<evidence type="ECO:0000256" key="1">
    <source>
        <dbReference type="SAM" id="MobiDB-lite"/>
    </source>
</evidence>
<protein>
    <recommendedName>
        <fullName evidence="2">Virulence-associated protein E-like domain-containing protein</fullName>
    </recommendedName>
</protein>
<feature type="compositionally biased region" description="Basic residues" evidence="1">
    <location>
        <begin position="275"/>
        <end position="286"/>
    </location>
</feature>
<reference evidence="3" key="1">
    <citation type="journal article" date="2021" name="Antonie Van Leeuwenhoek">
        <title>Draft genome and description of Waterburya agarophytonicola gen. nov. sp. nov. (Pleurocapsales, Cyanobacteria): a seaweed symbiont.</title>
        <authorList>
            <person name="Bonthond G."/>
            <person name="Shalygin S."/>
            <person name="Bayer T."/>
            <person name="Weinberger F."/>
        </authorList>
    </citation>
    <scope>NUCLEOTIDE SEQUENCE</scope>
    <source>
        <strain evidence="3">KI4</strain>
    </source>
</reference>
<dbReference type="AlphaFoldDB" id="A0A964BS22"/>
<accession>A0A964BS22</accession>
<dbReference type="RefSeq" id="WP_229640236.1">
    <property type="nucleotide sequence ID" value="NZ_JADWDC010000018.1"/>
</dbReference>
<dbReference type="PANTHER" id="PTHR34985:SF1">
    <property type="entry name" value="SLR0554 PROTEIN"/>
    <property type="match status" value="1"/>
</dbReference>
<proteinExistence type="predicted"/>
<dbReference type="Gene3D" id="3.30.70.1790">
    <property type="entry name" value="RepB DNA-primase, N-terminal domain"/>
    <property type="match status" value="1"/>
</dbReference>
<feature type="domain" description="Virulence-associated protein E-like" evidence="2">
    <location>
        <begin position="612"/>
        <end position="818"/>
    </location>
</feature>
<sequence>MINTTTIVAQEKENINTTGSVERTNNNATDSVVRFKPATKPPLGTYTPDVKDLEQECLKFLDLIGYSTGEDLEPDEDARFVEFFARAIYNNTGGEGAINEKTGKKYTALNLNNNLGSMGFPLLRELHKYQLLGYDIFFVVNGQGNKAREINFGKCFYFEIDKDENGETIPLDKQYSYALKSMGGREPSVTLHTGGKSLHFYYRLDRPLPKKDWKPLQRDLIDHIGYSDDAIKDICRVMRLPGFHYKGTENISSIYQYSDKSYSYEELREFIPQSKSKKTTSSKSRTRSSSTSSSSSRTNKRKGKPQFQINNGDIEEFAKKALKGTYYEMWQGRRSVKDGEQNTSLYQLVCEIVGNVQATAYSEEDGYALALEYMNSFENFNPNDPWTEEHLKDMWERESSQNKEGFYTSDKDSGDNYPGDADIQKFFHEQGSGGQNLIMKNLLGMNSNEIFSLDEPELNKLILENDLEPIRHNILTGCNEILGEPLEIPVALKLFEDKTDLFISQNKFARFVAGEAHENRYNPVEEKLFHCVLSFLGEEKLGDMDFMSSFPTRFREKLSKYYNRVVQNYIGSNKNTFLVNTDARLFDTGITKDKPDSISLGEIFKPLPTLTSLEEFLKNVFNSTDNWDIDFAKKFLISAVARTLDPGCKSDDVFIIRSNKQGLLKSTFFKTLAFDDFYTVKTGNDVVSKDAIEGLYRGWIHEIDEIERVTRTREAHDTKSFISKTHDNYRAPYEKQSINRPRHWVLVGTSNDDVLFIDSENRRYNVVTIDKTIDIEYVKKYRETVWAMATLAYLQGEKWYYSESEEGARVRKERNEQYKVVDDNLATYAEMLSSTRAISTTEFIDLIACQRPFDKMNQVKVGKFFKELGWDKKRITKNGVRTWVYVKPEANIT</sequence>
<dbReference type="EMBL" id="JADWDC010000018">
    <property type="protein sequence ID" value="MCC0177196.1"/>
    <property type="molecule type" value="Genomic_DNA"/>
</dbReference>
<feature type="compositionally biased region" description="Low complexity" evidence="1">
    <location>
        <begin position="287"/>
        <end position="297"/>
    </location>
</feature>
<evidence type="ECO:0000313" key="3">
    <source>
        <dbReference type="EMBL" id="MCC0177196.1"/>
    </source>
</evidence>
<dbReference type="Proteomes" id="UP000729733">
    <property type="component" value="Unassembled WGS sequence"/>
</dbReference>
<evidence type="ECO:0000313" key="4">
    <source>
        <dbReference type="Proteomes" id="UP000729733"/>
    </source>
</evidence>
<name>A0A964BS22_9CYAN</name>
<organism evidence="3 4">
    <name type="scientific">Waterburya agarophytonicola KI4</name>
    <dbReference type="NCBI Taxonomy" id="2874699"/>
    <lineage>
        <taxon>Bacteria</taxon>
        <taxon>Bacillati</taxon>
        <taxon>Cyanobacteriota</taxon>
        <taxon>Cyanophyceae</taxon>
        <taxon>Pleurocapsales</taxon>
        <taxon>Hyellaceae</taxon>
        <taxon>Waterburya</taxon>
        <taxon>Waterburya agarophytonicola</taxon>
    </lineage>
</organism>